<evidence type="ECO:0000256" key="6">
    <source>
        <dbReference type="ARBA" id="ARBA00022692"/>
    </source>
</evidence>
<dbReference type="PANTHER" id="PTHR30614:SF20">
    <property type="entry name" value="GLUTAMINE TRANSPORT SYSTEM PERMEASE PROTEIN GLNP"/>
    <property type="match status" value="1"/>
</dbReference>
<evidence type="ECO:0000256" key="2">
    <source>
        <dbReference type="ARBA" id="ARBA00004429"/>
    </source>
</evidence>
<evidence type="ECO:0000313" key="14">
    <source>
        <dbReference type="Proteomes" id="UP000051562"/>
    </source>
</evidence>
<reference evidence="12 14" key="1">
    <citation type="submission" date="2015-10" db="EMBL/GenBank/DDBJ databases">
        <title>Draft genome of Bosea thiooxidans.</title>
        <authorList>
            <person name="Wang X."/>
        </authorList>
    </citation>
    <scope>NUCLEOTIDE SEQUENCE [LARGE SCALE GENOMIC DNA]</scope>
    <source>
        <strain evidence="12 14">CGMCC 9174</strain>
    </source>
</reference>
<evidence type="ECO:0000313" key="12">
    <source>
        <dbReference type="EMBL" id="KQK28839.1"/>
    </source>
</evidence>
<comment type="subcellular location">
    <subcellularLocation>
        <location evidence="2">Cell inner membrane</location>
        <topology evidence="2">Multi-pass membrane protein</topology>
    </subcellularLocation>
    <subcellularLocation>
        <location evidence="10">Cell membrane</location>
        <topology evidence="10">Multi-pass membrane protein</topology>
    </subcellularLocation>
</comment>
<organism evidence="12 14">
    <name type="scientific">Bosea thiooxidans</name>
    <dbReference type="NCBI Taxonomy" id="53254"/>
    <lineage>
        <taxon>Bacteria</taxon>
        <taxon>Pseudomonadati</taxon>
        <taxon>Pseudomonadota</taxon>
        <taxon>Alphaproteobacteria</taxon>
        <taxon>Hyphomicrobiales</taxon>
        <taxon>Boseaceae</taxon>
        <taxon>Bosea</taxon>
    </lineage>
</organism>
<feature type="transmembrane region" description="Helical" evidence="10">
    <location>
        <begin position="59"/>
        <end position="82"/>
    </location>
</feature>
<dbReference type="InterPro" id="IPR035906">
    <property type="entry name" value="MetI-like_sf"/>
</dbReference>
<dbReference type="Proteomes" id="UP000190130">
    <property type="component" value="Unassembled WGS sequence"/>
</dbReference>
<keyword evidence="14" id="KW-1185">Reference proteome</keyword>
<dbReference type="Pfam" id="PF00528">
    <property type="entry name" value="BPD_transp_1"/>
    <property type="match status" value="1"/>
</dbReference>
<comment type="similarity">
    <text evidence="3">Belongs to the binding-protein-dependent transport system permease family. HisMQ subfamily.</text>
</comment>
<dbReference type="GO" id="GO:0022857">
    <property type="term" value="F:transmembrane transporter activity"/>
    <property type="evidence" value="ECO:0007669"/>
    <property type="project" value="InterPro"/>
</dbReference>
<proteinExistence type="inferred from homology"/>
<keyword evidence="6 10" id="KW-0812">Transmembrane</keyword>
<dbReference type="EMBL" id="FUYX01000004">
    <property type="protein sequence ID" value="SKB72612.1"/>
    <property type="molecule type" value="Genomic_DNA"/>
</dbReference>
<dbReference type="GO" id="GO:0043190">
    <property type="term" value="C:ATP-binding cassette (ABC) transporter complex"/>
    <property type="evidence" value="ECO:0007669"/>
    <property type="project" value="InterPro"/>
</dbReference>
<protein>
    <submittedName>
        <fullName evidence="12">Polar amino acid ABC transporter permease</fullName>
    </submittedName>
    <submittedName>
        <fullName evidence="13">Polar amino acid transport system permease protein</fullName>
    </submittedName>
</protein>
<evidence type="ECO:0000256" key="4">
    <source>
        <dbReference type="ARBA" id="ARBA00022448"/>
    </source>
</evidence>
<feature type="domain" description="ABC transmembrane type-1" evidence="11">
    <location>
        <begin position="25"/>
        <end position="212"/>
    </location>
</feature>
<keyword evidence="5" id="KW-1003">Cell membrane</keyword>
<dbReference type="Gene3D" id="1.10.3720.10">
    <property type="entry name" value="MetI-like"/>
    <property type="match status" value="1"/>
</dbReference>
<dbReference type="NCBIfam" id="TIGR01726">
    <property type="entry name" value="HEQRo_perm_3TM"/>
    <property type="match status" value="1"/>
</dbReference>
<dbReference type="OrthoDB" id="7190458at2"/>
<dbReference type="GO" id="GO:0006865">
    <property type="term" value="P:amino acid transport"/>
    <property type="evidence" value="ECO:0007669"/>
    <property type="project" value="UniProtKB-KW"/>
</dbReference>
<keyword evidence="9 10" id="KW-0472">Membrane</keyword>
<dbReference type="Proteomes" id="UP000051562">
    <property type="component" value="Unassembled WGS sequence"/>
</dbReference>
<feature type="transmembrane region" description="Helical" evidence="10">
    <location>
        <begin position="20"/>
        <end position="47"/>
    </location>
</feature>
<evidence type="ECO:0000256" key="7">
    <source>
        <dbReference type="ARBA" id="ARBA00022970"/>
    </source>
</evidence>
<sequence>MNELVTTFFNLDVLAEVWPLLLQGFWMTLALAAVAVPLSVLTGIAIAMAQDVPSKLLRFLLIAYVDVLRAIPPLVLLIFIFFGLPFLGLKLNEFTAAVLALTLNGSSYFAEIFRAGIESVPKGQREAARSTGLSWYKSMIHVVVPQGTRNVLPDLVSNTVELVKQTSIASAVALQELLRSAQLAQGLLYNPTPLIAAAIVYFLMFWPFVRLVSRLQNRTAVSAA</sequence>
<evidence type="ECO:0000256" key="5">
    <source>
        <dbReference type="ARBA" id="ARBA00022475"/>
    </source>
</evidence>
<feature type="transmembrane region" description="Helical" evidence="10">
    <location>
        <begin position="187"/>
        <end position="209"/>
    </location>
</feature>
<evidence type="ECO:0000256" key="10">
    <source>
        <dbReference type="RuleBase" id="RU363032"/>
    </source>
</evidence>
<dbReference type="PANTHER" id="PTHR30614">
    <property type="entry name" value="MEMBRANE COMPONENT OF AMINO ACID ABC TRANSPORTER"/>
    <property type="match status" value="1"/>
</dbReference>
<dbReference type="InterPro" id="IPR043429">
    <property type="entry name" value="ArtM/GltK/GlnP/TcyL/YhdX-like"/>
</dbReference>
<dbReference type="CDD" id="cd06261">
    <property type="entry name" value="TM_PBP2"/>
    <property type="match status" value="1"/>
</dbReference>
<dbReference type="STRING" id="53254.SAMN05660750_02111"/>
<dbReference type="InterPro" id="IPR010065">
    <property type="entry name" value="AA_ABC_transptr_permease_3TM"/>
</dbReference>
<keyword evidence="7" id="KW-0029">Amino-acid transport</keyword>
<dbReference type="SUPFAM" id="SSF161098">
    <property type="entry name" value="MetI-like"/>
    <property type="match status" value="1"/>
</dbReference>
<evidence type="ECO:0000256" key="1">
    <source>
        <dbReference type="ARBA" id="ARBA00003159"/>
    </source>
</evidence>
<comment type="function">
    <text evidence="1">Part of the binding-protein-dependent transport system for glutamine; probably responsible for the translocation of the substrate across the membrane.</text>
</comment>
<evidence type="ECO:0000313" key="15">
    <source>
        <dbReference type="Proteomes" id="UP000190130"/>
    </source>
</evidence>
<accession>A0A0Q3I1H9</accession>
<evidence type="ECO:0000313" key="13">
    <source>
        <dbReference type="EMBL" id="SKB72612.1"/>
    </source>
</evidence>
<keyword evidence="8 10" id="KW-1133">Transmembrane helix</keyword>
<reference evidence="13 15" key="2">
    <citation type="submission" date="2017-02" db="EMBL/GenBank/DDBJ databases">
        <authorList>
            <person name="Peterson S.W."/>
        </authorList>
    </citation>
    <scope>NUCLEOTIDE SEQUENCE [LARGE SCALE GENOMIC DNA]</scope>
    <source>
        <strain evidence="13 15">DSM 9653</strain>
    </source>
</reference>
<evidence type="ECO:0000256" key="3">
    <source>
        <dbReference type="ARBA" id="ARBA00010072"/>
    </source>
</evidence>
<keyword evidence="4 10" id="KW-0813">Transport</keyword>
<gene>
    <name evidence="12" type="ORF">ARD30_05780</name>
    <name evidence="13" type="ORF">SAMN05660750_02111</name>
</gene>
<dbReference type="RefSeq" id="WP_055729746.1">
    <property type="nucleotide sequence ID" value="NZ_FUYX01000004.1"/>
</dbReference>
<evidence type="ECO:0000256" key="8">
    <source>
        <dbReference type="ARBA" id="ARBA00022989"/>
    </source>
</evidence>
<dbReference type="InterPro" id="IPR000515">
    <property type="entry name" value="MetI-like"/>
</dbReference>
<evidence type="ECO:0000256" key="9">
    <source>
        <dbReference type="ARBA" id="ARBA00023136"/>
    </source>
</evidence>
<dbReference type="AlphaFoldDB" id="A0A0Q3I1H9"/>
<evidence type="ECO:0000259" key="11">
    <source>
        <dbReference type="PROSITE" id="PS50928"/>
    </source>
</evidence>
<name>A0A0Q3I1H9_9HYPH</name>
<dbReference type="EMBL" id="LMAR01000056">
    <property type="protein sequence ID" value="KQK28839.1"/>
    <property type="molecule type" value="Genomic_DNA"/>
</dbReference>
<dbReference type="PROSITE" id="PS50928">
    <property type="entry name" value="ABC_TM1"/>
    <property type="match status" value="1"/>
</dbReference>